<gene>
    <name evidence="1" type="ORF">DNX69_04090</name>
</gene>
<dbReference type="InterPro" id="IPR025148">
    <property type="entry name" value="AtzG-like"/>
</dbReference>
<dbReference type="AlphaFoldDB" id="A0A323UMN4"/>
<dbReference type="Pfam" id="PF13318">
    <property type="entry name" value="AtzG-like"/>
    <property type="match status" value="1"/>
</dbReference>
<evidence type="ECO:0000313" key="1">
    <source>
        <dbReference type="EMBL" id="PZA13547.1"/>
    </source>
</evidence>
<comment type="caution">
    <text evidence="1">The sequence shown here is derived from an EMBL/GenBank/DDBJ whole genome shotgun (WGS) entry which is preliminary data.</text>
</comment>
<sequence>MTDPLDTYIDAVAAALDLPIDPTWRPAVRANLEVSLKLARMVDEFPLPDETEPASVFRA</sequence>
<accession>A0A323UMN4</accession>
<dbReference type="RefSeq" id="WP_110784710.1">
    <property type="nucleotide sequence ID" value="NZ_QKQS01000006.1"/>
</dbReference>
<reference evidence="1 2" key="1">
    <citation type="submission" date="2018-06" db="EMBL/GenBank/DDBJ databases">
        <title>Draft Whole-Genome Sequence of the purple photosynthetic bacterium Rhodospeudomonas palustris XCP.</title>
        <authorList>
            <person name="Rayyan A."/>
            <person name="Meyer T.E."/>
            <person name="Kyndt J.A."/>
        </authorList>
    </citation>
    <scope>NUCLEOTIDE SEQUENCE [LARGE SCALE GENOMIC DNA]</scope>
    <source>
        <strain evidence="1 2">XCP</strain>
    </source>
</reference>
<proteinExistence type="predicted"/>
<organism evidence="1 2">
    <name type="scientific">Rhodopseudomonas palustris</name>
    <dbReference type="NCBI Taxonomy" id="1076"/>
    <lineage>
        <taxon>Bacteria</taxon>
        <taxon>Pseudomonadati</taxon>
        <taxon>Pseudomonadota</taxon>
        <taxon>Alphaproteobacteria</taxon>
        <taxon>Hyphomicrobiales</taxon>
        <taxon>Nitrobacteraceae</taxon>
        <taxon>Rhodopseudomonas</taxon>
    </lineage>
</organism>
<dbReference type="OrthoDB" id="7933911at2"/>
<name>A0A323UMN4_RHOPL</name>
<dbReference type="EMBL" id="QKQS01000006">
    <property type="protein sequence ID" value="PZA13547.1"/>
    <property type="molecule type" value="Genomic_DNA"/>
</dbReference>
<dbReference type="Proteomes" id="UP000248134">
    <property type="component" value="Unassembled WGS sequence"/>
</dbReference>
<protein>
    <submittedName>
        <fullName evidence="1">DUF4089 domain-containing protein</fullName>
    </submittedName>
</protein>
<evidence type="ECO:0000313" key="2">
    <source>
        <dbReference type="Proteomes" id="UP000248134"/>
    </source>
</evidence>